<dbReference type="InterPro" id="IPR001789">
    <property type="entry name" value="Sig_transdc_resp-reg_receiver"/>
</dbReference>
<organism evidence="3 4">
    <name type="scientific">Vibrio parahaemolyticus</name>
    <dbReference type="NCBI Taxonomy" id="670"/>
    <lineage>
        <taxon>Bacteria</taxon>
        <taxon>Pseudomonadati</taxon>
        <taxon>Pseudomonadota</taxon>
        <taxon>Gammaproteobacteria</taxon>
        <taxon>Vibrionales</taxon>
        <taxon>Vibrionaceae</taxon>
        <taxon>Vibrio</taxon>
    </lineage>
</organism>
<dbReference type="EMBL" id="NIXT01005532">
    <property type="protein sequence ID" value="OXE05324.1"/>
    <property type="molecule type" value="Genomic_DNA"/>
</dbReference>
<comment type="caution">
    <text evidence="3">The sequence shown here is derived from an EMBL/GenBank/DDBJ whole genome shotgun (WGS) entry which is preliminary data.</text>
</comment>
<feature type="non-terminal residue" evidence="3">
    <location>
        <position position="1"/>
    </location>
</feature>
<evidence type="ECO:0000259" key="2">
    <source>
        <dbReference type="PROSITE" id="PS50110"/>
    </source>
</evidence>
<feature type="domain" description="Response regulatory" evidence="2">
    <location>
        <begin position="1"/>
        <end position="42"/>
    </location>
</feature>
<dbReference type="GO" id="GO:0000160">
    <property type="term" value="P:phosphorelay signal transduction system"/>
    <property type="evidence" value="ECO:0007669"/>
    <property type="project" value="InterPro"/>
</dbReference>
<protein>
    <recommendedName>
        <fullName evidence="2">Response regulatory domain-containing protein</fullName>
    </recommendedName>
</protein>
<feature type="non-terminal residue" evidence="3">
    <location>
        <position position="75"/>
    </location>
</feature>
<name>A0A227HI26_VIBPH</name>
<dbReference type="InterPro" id="IPR011006">
    <property type="entry name" value="CheY-like_superfamily"/>
</dbReference>
<dbReference type="AlphaFoldDB" id="A0A227HI26"/>
<evidence type="ECO:0000313" key="3">
    <source>
        <dbReference type="EMBL" id="OXE05324.1"/>
    </source>
</evidence>
<proteinExistence type="predicted"/>
<evidence type="ECO:0000256" key="1">
    <source>
        <dbReference type="PROSITE-ProRule" id="PRU00169"/>
    </source>
</evidence>
<dbReference type="SUPFAM" id="SSF52172">
    <property type="entry name" value="CheY-like"/>
    <property type="match status" value="1"/>
</dbReference>
<sequence length="75" mass="8177">VIAIVDQEQGILAAETMKSGATDYLLRPFEANQLINLLKRVEALGKPMANIVAESWRSKQVLQLAHRAACTNASV</sequence>
<comment type="caution">
    <text evidence="1">Lacks conserved residue(s) required for the propagation of feature annotation.</text>
</comment>
<dbReference type="Gene3D" id="3.40.50.2300">
    <property type="match status" value="1"/>
</dbReference>
<gene>
    <name evidence="3" type="ORF">CA163_39285</name>
</gene>
<accession>A0A227HI26</accession>
<dbReference type="PROSITE" id="PS50110">
    <property type="entry name" value="RESPONSE_REGULATORY"/>
    <property type="match status" value="1"/>
</dbReference>
<dbReference type="Proteomes" id="UP000214596">
    <property type="component" value="Unassembled WGS sequence"/>
</dbReference>
<reference evidence="3 4" key="1">
    <citation type="journal article" date="2017" name="Appl. Environ. Microbiol.">
        <title>Parallel evolution of two clades of a major Atlantic endemic Vibrio parahaemolyticus pathogen lineage by independent acquisition of related pathogenicity islands.</title>
        <authorList>
            <person name="Xu F."/>
            <person name="Gonzalez-Escalona N."/>
            <person name="Drees K.P."/>
            <person name="Sebra R.P."/>
            <person name="Cooper V.S."/>
            <person name="Jones S.H."/>
            <person name="Whistler C.A."/>
        </authorList>
    </citation>
    <scope>NUCLEOTIDE SEQUENCE [LARGE SCALE GENOMIC DNA]</scope>
    <source>
        <strain evidence="3 4">MAVP-3</strain>
    </source>
</reference>
<evidence type="ECO:0000313" key="4">
    <source>
        <dbReference type="Proteomes" id="UP000214596"/>
    </source>
</evidence>